<keyword evidence="6" id="KW-1185">Reference proteome</keyword>
<evidence type="ECO:0000256" key="4">
    <source>
        <dbReference type="ARBA" id="ARBA00022679"/>
    </source>
</evidence>
<dbReference type="PANTHER" id="PTHR48043">
    <property type="entry name" value="EG:EG0003.4 PROTEIN-RELATED"/>
    <property type="match status" value="1"/>
</dbReference>
<organism evidence="6 7">
    <name type="scientific">Meloidogyne javanica</name>
    <name type="common">Root-knot nematode worm</name>
    <dbReference type="NCBI Taxonomy" id="6303"/>
    <lineage>
        <taxon>Eukaryota</taxon>
        <taxon>Metazoa</taxon>
        <taxon>Ecdysozoa</taxon>
        <taxon>Nematoda</taxon>
        <taxon>Chromadorea</taxon>
        <taxon>Rhabditida</taxon>
        <taxon>Tylenchina</taxon>
        <taxon>Tylenchomorpha</taxon>
        <taxon>Tylenchoidea</taxon>
        <taxon>Meloidogynidae</taxon>
        <taxon>Meloidogyninae</taxon>
        <taxon>Meloidogyne</taxon>
        <taxon>Meloidogyne incognita group</taxon>
    </lineage>
</organism>
<dbReference type="InterPro" id="IPR002213">
    <property type="entry name" value="UDP_glucos_trans"/>
</dbReference>
<name>A0A915LCD4_MELJA</name>
<evidence type="ECO:0000256" key="2">
    <source>
        <dbReference type="ARBA" id="ARBA00012544"/>
    </source>
</evidence>
<proteinExistence type="inferred from homology"/>
<reference evidence="7" key="1">
    <citation type="submission" date="2022-11" db="UniProtKB">
        <authorList>
            <consortium name="WormBaseParasite"/>
        </authorList>
    </citation>
    <scope>IDENTIFICATION</scope>
</reference>
<evidence type="ECO:0000256" key="1">
    <source>
        <dbReference type="ARBA" id="ARBA00009995"/>
    </source>
</evidence>
<dbReference type="SUPFAM" id="SSF53756">
    <property type="entry name" value="UDP-Glycosyltransferase/glycogen phosphorylase"/>
    <property type="match status" value="1"/>
</dbReference>
<evidence type="ECO:0000313" key="7">
    <source>
        <dbReference type="WBParaSite" id="scaffold10400_cov191.g14763"/>
    </source>
</evidence>
<dbReference type="Proteomes" id="UP000887561">
    <property type="component" value="Unplaced"/>
</dbReference>
<evidence type="ECO:0000256" key="3">
    <source>
        <dbReference type="ARBA" id="ARBA00022676"/>
    </source>
</evidence>
<dbReference type="EC" id="2.4.1.17" evidence="2"/>
<keyword evidence="3" id="KW-0328">Glycosyltransferase</keyword>
<sequence length="362" mass="41609">MLVYTDTEVLKIESVKFKIIPVPINDVNNIVKYRNSVRYSTIGIYKDELYSVSTEIITNENGILDWLQQNHYDIGIAEFNVMAGSFAVFEALGIEETFDVSCSVFVPQYLQFSEIKDLDYQFPEYSSAKPGDWVNGEWQKDGEENEREHERINEWAHNTFIENSQKSYNTLFNNYGISKNIKKPSPFDVLFKKIKYHFINQHPLIKFNDFPEHNKFVYIGGINVEVDKLLTEGKQMPDCVILVTFGTAGYQTYPFGKMIKSMYAGVPLICIPKSGDQKYNASIVESKGVGIYVDYEDLKDSTESLGAALYQILNIDDEGNFNFNSKYSLAAEKMRNNILRNYDPETKKTMKDKFLGKFDGTN</sequence>
<comment type="catalytic activity">
    <reaction evidence="5">
        <text>glucuronate acceptor + UDP-alpha-D-glucuronate = acceptor beta-D-glucuronoside + UDP + H(+)</text>
        <dbReference type="Rhea" id="RHEA:21032"/>
        <dbReference type="ChEBI" id="CHEBI:15378"/>
        <dbReference type="ChEBI" id="CHEBI:58052"/>
        <dbReference type="ChEBI" id="CHEBI:58223"/>
        <dbReference type="ChEBI" id="CHEBI:132367"/>
        <dbReference type="ChEBI" id="CHEBI:132368"/>
        <dbReference type="EC" id="2.4.1.17"/>
    </reaction>
</comment>
<evidence type="ECO:0000313" key="6">
    <source>
        <dbReference type="Proteomes" id="UP000887561"/>
    </source>
</evidence>
<dbReference type="GO" id="GO:0015020">
    <property type="term" value="F:glucuronosyltransferase activity"/>
    <property type="evidence" value="ECO:0007669"/>
    <property type="project" value="UniProtKB-EC"/>
</dbReference>
<dbReference type="Pfam" id="PF00201">
    <property type="entry name" value="UDPGT"/>
    <property type="match status" value="1"/>
</dbReference>
<dbReference type="PANTHER" id="PTHR48043:SF23">
    <property type="entry name" value="UDP-GLUCURONOSYLTRANSFERASE"/>
    <property type="match status" value="1"/>
</dbReference>
<dbReference type="Gene3D" id="3.40.50.2000">
    <property type="entry name" value="Glycogen Phosphorylase B"/>
    <property type="match status" value="1"/>
</dbReference>
<accession>A0A915LCD4</accession>
<evidence type="ECO:0000256" key="5">
    <source>
        <dbReference type="ARBA" id="ARBA00047475"/>
    </source>
</evidence>
<dbReference type="AlphaFoldDB" id="A0A915LCD4"/>
<dbReference type="InterPro" id="IPR050271">
    <property type="entry name" value="UDP-glycosyltransferase"/>
</dbReference>
<dbReference type="WBParaSite" id="scaffold10400_cov191.g14763">
    <property type="protein sequence ID" value="scaffold10400_cov191.g14763"/>
    <property type="gene ID" value="scaffold10400_cov191.g14763"/>
</dbReference>
<protein>
    <recommendedName>
        <fullName evidence="2">glucuronosyltransferase</fullName>
        <ecNumber evidence="2">2.4.1.17</ecNumber>
    </recommendedName>
</protein>
<keyword evidence="4" id="KW-0808">Transferase</keyword>
<comment type="similarity">
    <text evidence="1">Belongs to the UDP-glycosyltransferase family.</text>
</comment>